<feature type="region of interest" description="Disordered" evidence="7">
    <location>
        <begin position="400"/>
        <end position="499"/>
    </location>
</feature>
<evidence type="ECO:0000256" key="5">
    <source>
        <dbReference type="ARBA" id="ARBA00048336"/>
    </source>
</evidence>
<dbReference type="PANTHER" id="PTHR23081:SF36">
    <property type="entry name" value="RNA POLYMERASE II SUBUNIT A C-TERMINAL DOMAIN PHOSPHATASE"/>
    <property type="match status" value="1"/>
</dbReference>
<dbReference type="InterPro" id="IPR039189">
    <property type="entry name" value="Fcp1"/>
</dbReference>
<feature type="region of interest" description="Disordered" evidence="7">
    <location>
        <begin position="361"/>
        <end position="388"/>
    </location>
</feature>
<evidence type="ECO:0000256" key="3">
    <source>
        <dbReference type="ARBA" id="ARBA00023242"/>
    </source>
</evidence>
<dbReference type="InterPro" id="IPR036412">
    <property type="entry name" value="HAD-like_sf"/>
</dbReference>
<dbReference type="SUPFAM" id="SSF56784">
    <property type="entry name" value="HAD-like"/>
    <property type="match status" value="1"/>
</dbReference>
<protein>
    <recommendedName>
        <fullName evidence="6">RNA polymerase II subunit A C-terminal domain phosphatase</fullName>
        <ecNumber evidence="6">3.1.3.16</ecNumber>
    </recommendedName>
</protein>
<evidence type="ECO:0000256" key="2">
    <source>
        <dbReference type="ARBA" id="ARBA00022801"/>
    </source>
</evidence>
<feature type="compositionally biased region" description="Acidic residues" evidence="7">
    <location>
        <begin position="841"/>
        <end position="859"/>
    </location>
</feature>
<evidence type="ECO:0000259" key="9">
    <source>
        <dbReference type="PROSITE" id="PS50969"/>
    </source>
</evidence>
<dbReference type="STRING" id="1330018.A0A167IN06"/>
<evidence type="ECO:0000313" key="11">
    <source>
        <dbReference type="Proteomes" id="UP000076738"/>
    </source>
</evidence>
<dbReference type="GO" id="GO:0005634">
    <property type="term" value="C:nucleus"/>
    <property type="evidence" value="ECO:0007669"/>
    <property type="project" value="UniProtKB-SubCell"/>
</dbReference>
<dbReference type="NCBIfam" id="TIGR02250">
    <property type="entry name" value="FCP1_euk"/>
    <property type="match status" value="1"/>
</dbReference>
<dbReference type="InterPro" id="IPR001357">
    <property type="entry name" value="BRCT_dom"/>
</dbReference>
<evidence type="ECO:0000313" key="10">
    <source>
        <dbReference type="EMBL" id="KZO92795.1"/>
    </source>
</evidence>
<dbReference type="GO" id="GO:0008420">
    <property type="term" value="F:RNA polymerase II CTD heptapeptide repeat phosphatase activity"/>
    <property type="evidence" value="ECO:0007669"/>
    <property type="project" value="UniProtKB-UniRule"/>
</dbReference>
<dbReference type="SMART" id="SM00292">
    <property type="entry name" value="BRCT"/>
    <property type="match status" value="1"/>
</dbReference>
<comment type="catalytic activity">
    <reaction evidence="5 6">
        <text>O-phospho-L-threonyl-[protein] + H2O = L-threonyl-[protein] + phosphate</text>
        <dbReference type="Rhea" id="RHEA:47004"/>
        <dbReference type="Rhea" id="RHEA-COMP:11060"/>
        <dbReference type="Rhea" id="RHEA-COMP:11605"/>
        <dbReference type="ChEBI" id="CHEBI:15377"/>
        <dbReference type="ChEBI" id="CHEBI:30013"/>
        <dbReference type="ChEBI" id="CHEBI:43474"/>
        <dbReference type="ChEBI" id="CHEBI:61977"/>
        <dbReference type="EC" id="3.1.3.16"/>
    </reaction>
</comment>
<feature type="compositionally biased region" description="Acidic residues" evidence="7">
    <location>
        <begin position="704"/>
        <end position="753"/>
    </location>
</feature>
<feature type="region of interest" description="Disordered" evidence="7">
    <location>
        <begin position="648"/>
        <end position="859"/>
    </location>
</feature>
<evidence type="ECO:0000256" key="1">
    <source>
        <dbReference type="ARBA" id="ARBA00004123"/>
    </source>
</evidence>
<dbReference type="PANTHER" id="PTHR23081">
    <property type="entry name" value="RNA POLYMERASE II CTD PHOSPHATASE"/>
    <property type="match status" value="1"/>
</dbReference>
<keyword evidence="2 6" id="KW-0378">Hydrolase</keyword>
<evidence type="ECO:0000256" key="6">
    <source>
        <dbReference type="RuleBase" id="RU366066"/>
    </source>
</evidence>
<feature type="domain" description="BRCT" evidence="8">
    <location>
        <begin position="558"/>
        <end position="650"/>
    </location>
</feature>
<dbReference type="SMART" id="SM00577">
    <property type="entry name" value="CPDc"/>
    <property type="match status" value="1"/>
</dbReference>
<dbReference type="InterPro" id="IPR004274">
    <property type="entry name" value="FCP1_dom"/>
</dbReference>
<evidence type="ECO:0000256" key="7">
    <source>
        <dbReference type="SAM" id="MobiDB-lite"/>
    </source>
</evidence>
<dbReference type="AlphaFoldDB" id="A0A167IN06"/>
<dbReference type="PROSITE" id="PS50969">
    <property type="entry name" value="FCP1"/>
    <property type="match status" value="1"/>
</dbReference>
<organism evidence="10 11">
    <name type="scientific">Calocera viscosa (strain TUFC12733)</name>
    <dbReference type="NCBI Taxonomy" id="1330018"/>
    <lineage>
        <taxon>Eukaryota</taxon>
        <taxon>Fungi</taxon>
        <taxon>Dikarya</taxon>
        <taxon>Basidiomycota</taxon>
        <taxon>Agaricomycotina</taxon>
        <taxon>Dacrymycetes</taxon>
        <taxon>Dacrymycetales</taxon>
        <taxon>Dacrymycetaceae</taxon>
        <taxon>Calocera</taxon>
    </lineage>
</organism>
<sequence>MSRTPTLVHATSSLPFPLRITLLLVPPGRHLSRGTNILYYEYSSHGVELEPGASSRRGETRTGAWECPVEGEVVRWRVGKGDVVKDATKPIVEILEPCRHEEQVNGLCLICLKDVSGVDYSGFSDASRATVAMVHDAASITVSPEVAARLEHESATRLLGARKLSLVVDLDQTIIQATVDPTVGEWIDQGRAWEEGREGARKNPNWEALTDVGRFRLSEERKAVNGRAGRGVGAQRGRREDTTYYIKPRPGLHAFLTRLAELYEMHVYTMGTRSYASQVVRLIDPTGHLFGSRVLSRDESGSLQFKNLTRLFPCNTGSAVIIDDRADVWELSRANLVKVVPYDFFSVGDINGTFLPTPQANPLLPASGPGPTPASSVPSSGTPDEPQADLIPTVALALEEAEESEAEEKQKAAMERLQEQRLTKDKESRPLQKLMDELEARERSERARSREGSERSRSSSREREGAQKGEEEEVSTVQEANGHALESSESPTTTVVGGEVDEEPIVERALLTNDDHELQRVLRILEEIHRRYFQQYELYAADKHSRKEPSVMEIIPEMKASVLSGVHLVFSSLIPIDMPPQNTDLWRQALQFGAACYTKVTREVTHVVAAKRGTEKVRQALAKGCSIVNPYWFLDSVAAWERKREEEYPLEGLESSTTPPIKAGETADDGAVTHPNSPPSLNGKDESRAPSENGSERAVPRVEGEEEDLGEDVDLGELDWNEMDAELEDLMDEDDEDEDGQDGDYPEEPEDDSQASHVATVGKKRRRTGSAVGTPAGSDDEEPSLKRARRRTSGSSLKGRANEEILEASQLVDDEDDNGHDVADDDDGDDDFDFLARDLEGMEDEPEEDEGDDDGGTAE</sequence>
<evidence type="ECO:0000256" key="4">
    <source>
        <dbReference type="ARBA" id="ARBA00047761"/>
    </source>
</evidence>
<dbReference type="Pfam" id="PF00533">
    <property type="entry name" value="BRCT"/>
    <property type="match status" value="1"/>
</dbReference>
<dbReference type="EMBL" id="KV417307">
    <property type="protein sequence ID" value="KZO92795.1"/>
    <property type="molecule type" value="Genomic_DNA"/>
</dbReference>
<feature type="domain" description="FCP1 homology" evidence="9">
    <location>
        <begin position="159"/>
        <end position="367"/>
    </location>
</feature>
<accession>A0A167IN06</accession>
<dbReference type="Gene3D" id="3.40.50.1000">
    <property type="entry name" value="HAD superfamily/HAD-like"/>
    <property type="match status" value="1"/>
</dbReference>
<feature type="compositionally biased region" description="Basic and acidic residues" evidence="7">
    <location>
        <begin position="407"/>
        <end position="469"/>
    </location>
</feature>
<comment type="catalytic activity">
    <reaction evidence="4 6">
        <text>O-phospho-L-seryl-[protein] + H2O = L-seryl-[protein] + phosphate</text>
        <dbReference type="Rhea" id="RHEA:20629"/>
        <dbReference type="Rhea" id="RHEA-COMP:9863"/>
        <dbReference type="Rhea" id="RHEA-COMP:11604"/>
        <dbReference type="ChEBI" id="CHEBI:15377"/>
        <dbReference type="ChEBI" id="CHEBI:29999"/>
        <dbReference type="ChEBI" id="CHEBI:43474"/>
        <dbReference type="ChEBI" id="CHEBI:83421"/>
        <dbReference type="EC" id="3.1.3.16"/>
    </reaction>
</comment>
<dbReference type="EC" id="3.1.3.16" evidence="6"/>
<name>A0A167IN06_CALVF</name>
<dbReference type="CDD" id="cd17729">
    <property type="entry name" value="BRCT_CTDP1"/>
    <property type="match status" value="1"/>
</dbReference>
<comment type="function">
    <text evidence="6">This promotes the activity of RNA polymerase II.</text>
</comment>
<proteinExistence type="predicted"/>
<dbReference type="SUPFAM" id="SSF52113">
    <property type="entry name" value="BRCT domain"/>
    <property type="match status" value="1"/>
</dbReference>
<feature type="compositionally biased region" description="Basic and acidic residues" evidence="7">
    <location>
        <begin position="683"/>
        <end position="703"/>
    </location>
</feature>
<keyword evidence="11" id="KW-1185">Reference proteome</keyword>
<dbReference type="CDD" id="cd07521">
    <property type="entry name" value="HAD_FCP1-like"/>
    <property type="match status" value="1"/>
</dbReference>
<comment type="subcellular location">
    <subcellularLocation>
        <location evidence="1 6">Nucleus</location>
    </subcellularLocation>
</comment>
<reference evidence="10 11" key="1">
    <citation type="journal article" date="2016" name="Mol. Biol. Evol.">
        <title>Comparative Genomics of Early-Diverging Mushroom-Forming Fungi Provides Insights into the Origins of Lignocellulose Decay Capabilities.</title>
        <authorList>
            <person name="Nagy L.G."/>
            <person name="Riley R."/>
            <person name="Tritt A."/>
            <person name="Adam C."/>
            <person name="Daum C."/>
            <person name="Floudas D."/>
            <person name="Sun H."/>
            <person name="Yadav J.S."/>
            <person name="Pangilinan J."/>
            <person name="Larsson K.H."/>
            <person name="Matsuura K."/>
            <person name="Barry K."/>
            <person name="Labutti K."/>
            <person name="Kuo R."/>
            <person name="Ohm R.A."/>
            <person name="Bhattacharya S.S."/>
            <person name="Shirouzu T."/>
            <person name="Yoshinaga Y."/>
            <person name="Martin F.M."/>
            <person name="Grigoriev I.V."/>
            <person name="Hibbett D.S."/>
        </authorList>
    </citation>
    <scope>NUCLEOTIDE SEQUENCE [LARGE SCALE GENOMIC DNA]</scope>
    <source>
        <strain evidence="10 11">TUFC12733</strain>
    </source>
</reference>
<dbReference type="InterPro" id="IPR036420">
    <property type="entry name" value="BRCT_dom_sf"/>
</dbReference>
<gene>
    <name evidence="10" type="ORF">CALVIDRAFT_296481</name>
</gene>
<dbReference type="InterPro" id="IPR023214">
    <property type="entry name" value="HAD_sf"/>
</dbReference>
<feature type="compositionally biased region" description="Acidic residues" evidence="7">
    <location>
        <begin position="812"/>
        <end position="833"/>
    </location>
</feature>
<dbReference type="Pfam" id="PF03031">
    <property type="entry name" value="NIF"/>
    <property type="match status" value="1"/>
</dbReference>
<feature type="compositionally biased region" description="Low complexity" evidence="7">
    <location>
        <begin position="362"/>
        <end position="383"/>
    </location>
</feature>
<dbReference type="PROSITE" id="PS50172">
    <property type="entry name" value="BRCT"/>
    <property type="match status" value="1"/>
</dbReference>
<dbReference type="Proteomes" id="UP000076738">
    <property type="component" value="Unassembled WGS sequence"/>
</dbReference>
<evidence type="ECO:0000259" key="8">
    <source>
        <dbReference type="PROSITE" id="PS50172"/>
    </source>
</evidence>
<keyword evidence="3 6" id="KW-0539">Nucleus</keyword>
<dbReference type="Gene3D" id="3.40.50.10190">
    <property type="entry name" value="BRCT domain"/>
    <property type="match status" value="1"/>
</dbReference>
<dbReference type="OrthoDB" id="10249888at2759"/>
<dbReference type="InterPro" id="IPR011947">
    <property type="entry name" value="FCP1_euk"/>
</dbReference>